<dbReference type="OrthoDB" id="9809557at2"/>
<gene>
    <name evidence="6" type="primary">rpoD</name>
    <name evidence="10" type="ORF">B0682_04450</name>
</gene>
<dbReference type="SUPFAM" id="SSF88946">
    <property type="entry name" value="Sigma2 domain of RNA polymerase sigma factors"/>
    <property type="match status" value="1"/>
</dbReference>
<feature type="domain" description="RNA polymerase sigma-70" evidence="9">
    <location>
        <begin position="582"/>
        <end position="608"/>
    </location>
</feature>
<dbReference type="GO" id="GO:0006352">
    <property type="term" value="P:DNA-templated transcription initiation"/>
    <property type="evidence" value="ECO:0007669"/>
    <property type="project" value="UniProtKB-UniRule"/>
</dbReference>
<keyword evidence="5 6" id="KW-0804">Transcription</keyword>
<dbReference type="FunFam" id="1.10.220.120:FF:000001">
    <property type="entry name" value="RNA polymerase sigma factor RpoD"/>
    <property type="match status" value="1"/>
</dbReference>
<comment type="subcellular location">
    <subcellularLocation>
        <location evidence="6">Cytoplasm</location>
    </subcellularLocation>
</comment>
<comment type="function">
    <text evidence="6">Sigma factors are initiation factors that promote the attachment of RNA polymerase to specific initiation sites and are then released. This sigma factor is the primary sigma factor during exponential growth.</text>
</comment>
<keyword evidence="3 6" id="KW-0731">Sigma factor</keyword>
<dbReference type="Pfam" id="PF00140">
    <property type="entry name" value="Sigma70_r1_2"/>
    <property type="match status" value="1"/>
</dbReference>
<comment type="caution">
    <text evidence="10">The sequence shown here is derived from an EMBL/GenBank/DDBJ whole genome shotgun (WGS) entry which is preliminary data.</text>
</comment>
<feature type="DNA-binding region" description="H-T-H motif" evidence="6">
    <location>
        <begin position="583"/>
        <end position="602"/>
    </location>
</feature>
<evidence type="ECO:0000313" key="10">
    <source>
        <dbReference type="EMBL" id="OOS21858.1"/>
    </source>
</evidence>
<dbReference type="PANTHER" id="PTHR30603">
    <property type="entry name" value="RNA POLYMERASE SIGMA FACTOR RPO"/>
    <property type="match status" value="1"/>
</dbReference>
<evidence type="ECO:0000256" key="5">
    <source>
        <dbReference type="ARBA" id="ARBA00023163"/>
    </source>
</evidence>
<dbReference type="GO" id="GO:0005737">
    <property type="term" value="C:cytoplasm"/>
    <property type="evidence" value="ECO:0007669"/>
    <property type="project" value="UniProtKB-SubCell"/>
</dbReference>
<feature type="region of interest" description="Sigma-70 factor domain-4" evidence="6">
    <location>
        <begin position="557"/>
        <end position="610"/>
    </location>
</feature>
<dbReference type="InterPro" id="IPR012760">
    <property type="entry name" value="RNA_pol_sigma_RpoD_C"/>
</dbReference>
<dbReference type="PROSITE" id="PS00715">
    <property type="entry name" value="SIGMA70_1"/>
    <property type="match status" value="1"/>
</dbReference>
<feature type="region of interest" description="Disordered" evidence="7">
    <location>
        <begin position="176"/>
        <end position="225"/>
    </location>
</feature>
<dbReference type="STRING" id="90241.B0682_04450"/>
<protein>
    <recommendedName>
        <fullName evidence="6">RNA polymerase sigma factor RpoD</fullName>
    </recommendedName>
    <alternativeName>
        <fullName evidence="6">Sigma-70</fullName>
    </alternativeName>
</protein>
<dbReference type="InterPro" id="IPR007631">
    <property type="entry name" value="RNA_pol_sigma_70_non-ess"/>
</dbReference>
<dbReference type="InterPro" id="IPR028630">
    <property type="entry name" value="Sigma70_RpoD"/>
</dbReference>
<reference evidence="10 11" key="1">
    <citation type="submission" date="2017-02" db="EMBL/GenBank/DDBJ databases">
        <title>Draft genome sequence of Moraxella lincolnii CCUG 9405T type strain.</title>
        <authorList>
            <person name="Salva-Serra F."/>
            <person name="Engstrom-Jakobsson H."/>
            <person name="Thorell K."/>
            <person name="Jaen-Luchoro D."/>
            <person name="Gonzales-Siles L."/>
            <person name="Karlsson R."/>
            <person name="Yazdan S."/>
            <person name="Boulund F."/>
            <person name="Johnning A."/>
            <person name="Engstrand L."/>
            <person name="Kristiansson E."/>
            <person name="Moore E."/>
        </authorList>
    </citation>
    <scope>NUCLEOTIDE SEQUENCE [LARGE SCALE GENOMIC DNA]</scope>
    <source>
        <strain evidence="10 11">CCUG 9405</strain>
    </source>
</reference>
<dbReference type="Gene3D" id="1.10.601.10">
    <property type="entry name" value="RNA Polymerase Primary Sigma Factor"/>
    <property type="match status" value="1"/>
</dbReference>
<dbReference type="InterPro" id="IPR050239">
    <property type="entry name" value="Sigma-70_RNA_pol_init_factors"/>
</dbReference>
<evidence type="ECO:0000256" key="2">
    <source>
        <dbReference type="ARBA" id="ARBA00023015"/>
    </source>
</evidence>
<dbReference type="InterPro" id="IPR013325">
    <property type="entry name" value="RNA_pol_sigma_r2"/>
</dbReference>
<evidence type="ECO:0000259" key="9">
    <source>
        <dbReference type="PROSITE" id="PS00716"/>
    </source>
</evidence>
<dbReference type="InterPro" id="IPR009042">
    <property type="entry name" value="RNA_pol_sigma70_r1_2"/>
</dbReference>
<dbReference type="PRINTS" id="PR00046">
    <property type="entry name" value="SIGMA70FCT"/>
</dbReference>
<feature type="short sequence motif" description="Interaction with polymerase core subunit RpoC" evidence="6">
    <location>
        <begin position="413"/>
        <end position="416"/>
    </location>
</feature>
<keyword evidence="4 6" id="KW-0238">DNA-binding</keyword>
<comment type="subunit">
    <text evidence="6">Interacts transiently with the RNA polymerase catalytic core.</text>
</comment>
<dbReference type="InterPro" id="IPR013324">
    <property type="entry name" value="RNA_pol_sigma_r3/r4-like"/>
</dbReference>
<dbReference type="InterPro" id="IPR014284">
    <property type="entry name" value="RNA_pol_sigma-70_dom"/>
</dbReference>
<dbReference type="Gene3D" id="1.10.10.10">
    <property type="entry name" value="Winged helix-like DNA-binding domain superfamily/Winged helix DNA-binding domain"/>
    <property type="match status" value="2"/>
</dbReference>
<dbReference type="Pfam" id="PF04539">
    <property type="entry name" value="Sigma70_r3"/>
    <property type="match status" value="1"/>
</dbReference>
<dbReference type="CDD" id="cd06171">
    <property type="entry name" value="Sigma70_r4"/>
    <property type="match status" value="1"/>
</dbReference>
<dbReference type="Proteomes" id="UP000191094">
    <property type="component" value="Unassembled WGS sequence"/>
</dbReference>
<evidence type="ECO:0000256" key="7">
    <source>
        <dbReference type="SAM" id="MobiDB-lite"/>
    </source>
</evidence>
<dbReference type="InterPro" id="IPR007627">
    <property type="entry name" value="RNA_pol_sigma70_r2"/>
</dbReference>
<evidence type="ECO:0000256" key="4">
    <source>
        <dbReference type="ARBA" id="ARBA00023125"/>
    </source>
</evidence>
<dbReference type="Pfam" id="PF03979">
    <property type="entry name" value="Sigma70_r1_1"/>
    <property type="match status" value="1"/>
</dbReference>
<evidence type="ECO:0000256" key="1">
    <source>
        <dbReference type="ARBA" id="ARBA00022490"/>
    </source>
</evidence>
<dbReference type="Pfam" id="PF04545">
    <property type="entry name" value="Sigma70_r4"/>
    <property type="match status" value="1"/>
</dbReference>
<dbReference type="GO" id="GO:0016987">
    <property type="term" value="F:sigma factor activity"/>
    <property type="evidence" value="ECO:0007669"/>
    <property type="project" value="UniProtKB-UniRule"/>
</dbReference>
<dbReference type="InterPro" id="IPR000943">
    <property type="entry name" value="RNA_pol_sigma70"/>
</dbReference>
<dbReference type="InterPro" id="IPR007630">
    <property type="entry name" value="RNA_pol_sigma70_r4"/>
</dbReference>
<dbReference type="NCBIfam" id="NF004208">
    <property type="entry name" value="PRK05658.1"/>
    <property type="match status" value="1"/>
</dbReference>
<dbReference type="NCBIfam" id="TIGR02937">
    <property type="entry name" value="sigma70-ECF"/>
    <property type="match status" value="1"/>
</dbReference>
<dbReference type="InterPro" id="IPR007127">
    <property type="entry name" value="RNA_pol_sigma_70_r1_1"/>
</dbReference>
<dbReference type="EMBL" id="MUYT01000004">
    <property type="protein sequence ID" value="OOS21858.1"/>
    <property type="molecule type" value="Genomic_DNA"/>
</dbReference>
<feature type="compositionally biased region" description="Acidic residues" evidence="7">
    <location>
        <begin position="197"/>
        <end position="224"/>
    </location>
</feature>
<evidence type="ECO:0000259" key="8">
    <source>
        <dbReference type="PROSITE" id="PS00715"/>
    </source>
</evidence>
<feature type="domain" description="RNA polymerase sigma-70" evidence="8">
    <location>
        <begin position="413"/>
        <end position="426"/>
    </location>
</feature>
<dbReference type="Gene3D" id="1.10.220.120">
    <property type="entry name" value="Sigma-70 factor, region 1.1"/>
    <property type="match status" value="1"/>
</dbReference>
<dbReference type="FunFam" id="1.10.601.10:FF:000002">
    <property type="entry name" value="RNA polymerase sigma factor RpoD"/>
    <property type="match status" value="1"/>
</dbReference>
<dbReference type="Pfam" id="PF04546">
    <property type="entry name" value="Sigma70_ner"/>
    <property type="match status" value="1"/>
</dbReference>
<dbReference type="AlphaFoldDB" id="A0A1T0CHN0"/>
<accession>A0A1T0CHN0</accession>
<dbReference type="NCBIfam" id="TIGR02393">
    <property type="entry name" value="RpoD_Cterm"/>
    <property type="match status" value="1"/>
</dbReference>
<evidence type="ECO:0000256" key="6">
    <source>
        <dbReference type="HAMAP-Rule" id="MF_00963"/>
    </source>
</evidence>
<feature type="region of interest" description="Sigma-70 factor domain-2" evidence="6">
    <location>
        <begin position="389"/>
        <end position="459"/>
    </location>
</feature>
<dbReference type="SUPFAM" id="SSF88659">
    <property type="entry name" value="Sigma3 and sigma4 domains of RNA polymerase sigma factors"/>
    <property type="match status" value="2"/>
</dbReference>
<dbReference type="RefSeq" id="WP_078306849.1">
    <property type="nucleotide sequence ID" value="NZ_MUYT01000004.1"/>
</dbReference>
<dbReference type="Pfam" id="PF04542">
    <property type="entry name" value="Sigma70_r2"/>
    <property type="match status" value="1"/>
</dbReference>
<dbReference type="GO" id="GO:0003677">
    <property type="term" value="F:DNA binding"/>
    <property type="evidence" value="ECO:0007669"/>
    <property type="project" value="UniProtKB-UniRule"/>
</dbReference>
<sequence length="624" mass="71493">MSDQSTESTSQLATLIKMGKEQGYLTYAEVNDQLPESITETDQIEDIVQMLSDVGIKVFESAPDDDDILMSDDGSDDDMAADEAAQVLASVETEPGRTTDPVRMYMREMGTVDLLTREGEIAIAKRIEEGIRDIQHAMAYWPGTVQLVLDEYNEALQGNKKITDIITGFLDIEVADNPSDDDNNIPELKPKPKTVNDDDNDVDDSDGDADDELEENDDGSGLDLDEVRTRFEEIDGLFTIAKQTLTEHGRDSEQAKEAYAQLADRFMHLKLNNRLSDQVMAVVFDTYDDVRKQERQIMRLVIRRGRMPRNEFRKTFPSNETNVDWLTERLSGQPKFAEHLEKVIDDVILLQRRIRDHEDRLGMEIKDMKDVARRIAIGEAKSRRAKKEMVEANLRLVISIAKKYTNRGLQFLDLIQEGNIGLMKAVDKFEYRRGYKFSTYATWWIRQAITRSIADQARTIRIPVHMIETINKINRVSRQLLQEMGREPTPEELGERLEMDETKVRKVLKIAKEPISMETPIGDDEDSHLGDFIEDQTISSPVDDATAAGLREATRDVLNNLTEREAKVLKMRFGIDMPTDHTLEEVGKQFDVTRERIRQIEAKALRKLRHPSRSEHLRSFLEND</sequence>
<dbReference type="FunFam" id="1.10.10.10:FF:000002">
    <property type="entry name" value="RNA polymerase sigma factor SigA"/>
    <property type="match status" value="1"/>
</dbReference>
<keyword evidence="1 6" id="KW-0963">Cytoplasm</keyword>
<dbReference type="FunFam" id="1.10.10.10:FF:000004">
    <property type="entry name" value="RNA polymerase sigma factor SigA"/>
    <property type="match status" value="1"/>
</dbReference>
<dbReference type="InterPro" id="IPR042189">
    <property type="entry name" value="RNA_pol_sigma_70_r1_1_sf"/>
</dbReference>
<evidence type="ECO:0000313" key="11">
    <source>
        <dbReference type="Proteomes" id="UP000191094"/>
    </source>
</evidence>
<feature type="region of interest" description="Sigma-70 factor domain-3" evidence="6">
    <location>
        <begin position="468"/>
        <end position="544"/>
    </location>
</feature>
<dbReference type="InterPro" id="IPR007624">
    <property type="entry name" value="RNA_pol_sigma70_r3"/>
</dbReference>
<name>A0A1T0CHN0_9GAMM</name>
<dbReference type="PANTHER" id="PTHR30603:SF60">
    <property type="entry name" value="RNA POLYMERASE SIGMA FACTOR RPOD"/>
    <property type="match status" value="1"/>
</dbReference>
<comment type="similarity">
    <text evidence="6">Belongs to the sigma-70 factor family. RpoD/SigA subfamily.</text>
</comment>
<organism evidence="10 11">
    <name type="scientific">Lwoffella lincolnii</name>
    <dbReference type="NCBI Taxonomy" id="90241"/>
    <lineage>
        <taxon>Bacteria</taxon>
        <taxon>Pseudomonadati</taxon>
        <taxon>Pseudomonadota</taxon>
        <taxon>Gammaproteobacteria</taxon>
        <taxon>Moraxellales</taxon>
        <taxon>Moraxellaceae</taxon>
        <taxon>Lwoffella</taxon>
    </lineage>
</organism>
<keyword evidence="2 6" id="KW-0805">Transcription regulation</keyword>
<dbReference type="PROSITE" id="PS00716">
    <property type="entry name" value="SIGMA70_2"/>
    <property type="match status" value="1"/>
</dbReference>
<keyword evidence="11" id="KW-1185">Reference proteome</keyword>
<dbReference type="HAMAP" id="MF_00963">
    <property type="entry name" value="Sigma70_RpoD_SigA"/>
    <property type="match status" value="1"/>
</dbReference>
<dbReference type="InterPro" id="IPR036388">
    <property type="entry name" value="WH-like_DNA-bd_sf"/>
</dbReference>
<evidence type="ECO:0000256" key="3">
    <source>
        <dbReference type="ARBA" id="ARBA00023082"/>
    </source>
</evidence>
<proteinExistence type="inferred from homology"/>